<sequence length="174" mass="18298">MTRFAPTAVLAACGTVLLAGALATPAMAETARASSPASSTLAVAKLTQSQAEARLRAAGISWTSSGHCTNRNHSNCTSFEQINVSTVNGIITFKRASGCSITITGGTETGHASGSKSHWNGYKVDVNPTACVTDYIKRNFKYIGQRGDGAAQYQSSAGNIYARESTHWDITYQA</sequence>
<comment type="caution">
    <text evidence="2">The sequence shown here is derived from an EMBL/GenBank/DDBJ whole genome shotgun (WGS) entry which is preliminary data.</text>
</comment>
<keyword evidence="3" id="KW-1185">Reference proteome</keyword>
<name>A0A7W7LSA4_9ACTN</name>
<organism evidence="2 3">
    <name type="scientific">Streptomyces olivoverticillatus</name>
    <dbReference type="NCBI Taxonomy" id="66427"/>
    <lineage>
        <taxon>Bacteria</taxon>
        <taxon>Bacillati</taxon>
        <taxon>Actinomycetota</taxon>
        <taxon>Actinomycetes</taxon>
        <taxon>Kitasatosporales</taxon>
        <taxon>Streptomycetaceae</taxon>
        <taxon>Streptomyces</taxon>
    </lineage>
</organism>
<evidence type="ECO:0000313" key="2">
    <source>
        <dbReference type="EMBL" id="MBB4895510.1"/>
    </source>
</evidence>
<evidence type="ECO:0000256" key="1">
    <source>
        <dbReference type="SAM" id="SignalP"/>
    </source>
</evidence>
<accession>A0A7W7LSA4</accession>
<keyword evidence="1" id="KW-0732">Signal</keyword>
<feature type="signal peptide" evidence="1">
    <location>
        <begin position="1"/>
        <end position="28"/>
    </location>
</feature>
<protein>
    <submittedName>
        <fullName evidence="2">Uncharacterized protein</fullName>
    </submittedName>
</protein>
<reference evidence="2 3" key="1">
    <citation type="submission" date="2020-08" db="EMBL/GenBank/DDBJ databases">
        <title>Genomic Encyclopedia of Type Strains, Phase III (KMG-III): the genomes of soil and plant-associated and newly described type strains.</title>
        <authorList>
            <person name="Whitman W."/>
        </authorList>
    </citation>
    <scope>NUCLEOTIDE SEQUENCE [LARGE SCALE GENOMIC DNA]</scope>
    <source>
        <strain evidence="2 3">CECT 3266</strain>
    </source>
</reference>
<dbReference type="AlphaFoldDB" id="A0A7W7LSA4"/>
<proteinExistence type="predicted"/>
<feature type="chain" id="PRO_5030903285" evidence="1">
    <location>
        <begin position="29"/>
        <end position="174"/>
    </location>
</feature>
<gene>
    <name evidence="2" type="ORF">FHS39_004588</name>
</gene>
<dbReference type="EMBL" id="JACHJH010000007">
    <property type="protein sequence ID" value="MBB4895510.1"/>
    <property type="molecule type" value="Genomic_DNA"/>
</dbReference>
<dbReference type="Proteomes" id="UP000556084">
    <property type="component" value="Unassembled WGS sequence"/>
</dbReference>
<evidence type="ECO:0000313" key="3">
    <source>
        <dbReference type="Proteomes" id="UP000556084"/>
    </source>
</evidence>